<feature type="transmembrane region" description="Helical" evidence="7">
    <location>
        <begin position="20"/>
        <end position="42"/>
    </location>
</feature>
<name>A0AAU9DFC0_9BACT</name>
<dbReference type="GO" id="GO:0008381">
    <property type="term" value="F:mechanosensitive monoatomic ion channel activity"/>
    <property type="evidence" value="ECO:0007669"/>
    <property type="project" value="InterPro"/>
</dbReference>
<dbReference type="InterPro" id="IPR049278">
    <property type="entry name" value="MS_channel_C"/>
</dbReference>
<dbReference type="Gene3D" id="2.30.30.60">
    <property type="match status" value="1"/>
</dbReference>
<dbReference type="InterPro" id="IPR006685">
    <property type="entry name" value="MscS_channel_2nd"/>
</dbReference>
<reference evidence="10 11" key="1">
    <citation type="submission" date="2021-12" db="EMBL/GenBank/DDBJ databases">
        <title>Genome sequencing of bacteria with rrn-lacking chromosome and rrn-plasmid.</title>
        <authorList>
            <person name="Anda M."/>
            <person name="Iwasaki W."/>
        </authorList>
    </citation>
    <scope>NUCLEOTIDE SEQUENCE [LARGE SCALE GENOMIC DNA]</scope>
    <source>
        <strain evidence="10 11">DSM 100852</strain>
    </source>
</reference>
<evidence type="ECO:0000256" key="3">
    <source>
        <dbReference type="ARBA" id="ARBA00022475"/>
    </source>
</evidence>
<dbReference type="InterPro" id="IPR045275">
    <property type="entry name" value="MscS_archaea/bacteria_type"/>
</dbReference>
<dbReference type="SUPFAM" id="SSF82861">
    <property type="entry name" value="Mechanosensitive channel protein MscS (YggB), transmembrane region"/>
    <property type="match status" value="1"/>
</dbReference>
<keyword evidence="5 7" id="KW-1133">Transmembrane helix</keyword>
<proteinExistence type="inferred from homology"/>
<comment type="subcellular location">
    <subcellularLocation>
        <location evidence="1">Cell membrane</location>
        <topology evidence="1">Multi-pass membrane protein</topology>
    </subcellularLocation>
</comment>
<evidence type="ECO:0000256" key="1">
    <source>
        <dbReference type="ARBA" id="ARBA00004651"/>
    </source>
</evidence>
<keyword evidence="4 7" id="KW-0812">Transmembrane</keyword>
<dbReference type="GO" id="GO:0005886">
    <property type="term" value="C:plasma membrane"/>
    <property type="evidence" value="ECO:0007669"/>
    <property type="project" value="UniProtKB-SubCell"/>
</dbReference>
<evidence type="ECO:0000259" key="9">
    <source>
        <dbReference type="Pfam" id="PF21082"/>
    </source>
</evidence>
<dbReference type="Gene3D" id="3.30.70.100">
    <property type="match status" value="1"/>
</dbReference>
<dbReference type="KEGG" id="fax:FUAX_20870"/>
<gene>
    <name evidence="10" type="ORF">FUAX_20870</name>
</gene>
<keyword evidence="11" id="KW-1185">Reference proteome</keyword>
<dbReference type="SUPFAM" id="SSF50182">
    <property type="entry name" value="Sm-like ribonucleoproteins"/>
    <property type="match status" value="1"/>
</dbReference>
<dbReference type="InterPro" id="IPR023408">
    <property type="entry name" value="MscS_beta-dom_sf"/>
</dbReference>
<comment type="similarity">
    <text evidence="2">Belongs to the MscS (TC 1.A.23) family.</text>
</comment>
<dbReference type="Gene3D" id="1.10.287.1260">
    <property type="match status" value="1"/>
</dbReference>
<dbReference type="InterPro" id="IPR011066">
    <property type="entry name" value="MscS_channel_C_sf"/>
</dbReference>
<evidence type="ECO:0000259" key="8">
    <source>
        <dbReference type="Pfam" id="PF00924"/>
    </source>
</evidence>
<evidence type="ECO:0000256" key="5">
    <source>
        <dbReference type="ARBA" id="ARBA00022989"/>
    </source>
</evidence>
<protein>
    <submittedName>
        <fullName evidence="10">Mechanosensitive ion channel protein</fullName>
    </submittedName>
</protein>
<dbReference type="InterPro" id="IPR008910">
    <property type="entry name" value="MSC_TM_helix"/>
</dbReference>
<evidence type="ECO:0000256" key="2">
    <source>
        <dbReference type="ARBA" id="ARBA00008017"/>
    </source>
</evidence>
<evidence type="ECO:0000256" key="7">
    <source>
        <dbReference type="SAM" id="Phobius"/>
    </source>
</evidence>
<feature type="domain" description="Mechanosensitive ion channel MscS C-terminal" evidence="9">
    <location>
        <begin position="179"/>
        <end position="261"/>
    </location>
</feature>
<dbReference type="PANTHER" id="PTHR30221">
    <property type="entry name" value="SMALL-CONDUCTANCE MECHANOSENSITIVE CHANNEL"/>
    <property type="match status" value="1"/>
</dbReference>
<evidence type="ECO:0000256" key="6">
    <source>
        <dbReference type="ARBA" id="ARBA00023136"/>
    </source>
</evidence>
<dbReference type="Pfam" id="PF21082">
    <property type="entry name" value="MS_channel_3rd"/>
    <property type="match status" value="1"/>
</dbReference>
<dbReference type="RefSeq" id="WP_338391252.1">
    <property type="nucleotide sequence ID" value="NZ_AP025314.1"/>
</dbReference>
<feature type="domain" description="Mechanosensitive ion channel MscS" evidence="8">
    <location>
        <begin position="107"/>
        <end position="172"/>
    </location>
</feature>
<evidence type="ECO:0000256" key="4">
    <source>
        <dbReference type="ARBA" id="ARBA00022692"/>
    </source>
</evidence>
<dbReference type="Pfam" id="PF00924">
    <property type="entry name" value="MS_channel_2nd"/>
    <property type="match status" value="1"/>
</dbReference>
<dbReference type="EMBL" id="AP025314">
    <property type="protein sequence ID" value="BDD09655.1"/>
    <property type="molecule type" value="Genomic_DNA"/>
</dbReference>
<keyword evidence="6 7" id="KW-0472">Membrane</keyword>
<sequence>MENIDVNSLWQKVSEMAVEYAPRVVGAILVFFIGLIVVRMIVRGSAKLMENREMDISLRTFLKSLVDITLKIIVVITAINILGVAMTSLIAMVGAAGLAIGVALSGTMKNFAGGILILSFKPYKVGDFIEAQGEKGVVQSILIFNTVLLTPDNKTVVIPNDFLATGTLTNYSAQKNRRVDFVFGIAYGDDVEKAKSILLGIASSDKRILDVPEAFVGLLEMADSSVNLVARFWVKTDDYWPVFFDVNQTVYREFNENGISIPFPQMDVHLDSGDTTDVK</sequence>
<dbReference type="InterPro" id="IPR011014">
    <property type="entry name" value="MscS_channel_TM-2"/>
</dbReference>
<organism evidence="10 11">
    <name type="scientific">Fulvitalea axinellae</name>
    <dbReference type="NCBI Taxonomy" id="1182444"/>
    <lineage>
        <taxon>Bacteria</taxon>
        <taxon>Pseudomonadati</taxon>
        <taxon>Bacteroidota</taxon>
        <taxon>Cytophagia</taxon>
        <taxon>Cytophagales</taxon>
        <taxon>Persicobacteraceae</taxon>
        <taxon>Fulvitalea</taxon>
    </lineage>
</organism>
<accession>A0AAU9DFC0</accession>
<keyword evidence="3" id="KW-1003">Cell membrane</keyword>
<feature type="transmembrane region" description="Helical" evidence="7">
    <location>
        <begin position="62"/>
        <end position="83"/>
    </location>
</feature>
<dbReference type="SUPFAM" id="SSF82689">
    <property type="entry name" value="Mechanosensitive channel protein MscS (YggB), C-terminal domain"/>
    <property type="match status" value="1"/>
</dbReference>
<dbReference type="Pfam" id="PF05552">
    <property type="entry name" value="MS_channel_1st_1"/>
    <property type="match status" value="1"/>
</dbReference>
<dbReference type="Proteomes" id="UP001348817">
    <property type="component" value="Chromosome"/>
</dbReference>
<dbReference type="AlphaFoldDB" id="A0AAU9DFC0"/>
<dbReference type="InterPro" id="IPR010920">
    <property type="entry name" value="LSM_dom_sf"/>
</dbReference>
<dbReference type="PANTHER" id="PTHR30221:SF1">
    <property type="entry name" value="SMALL-CONDUCTANCE MECHANOSENSITIVE CHANNEL"/>
    <property type="match status" value="1"/>
</dbReference>
<evidence type="ECO:0000313" key="10">
    <source>
        <dbReference type="EMBL" id="BDD09655.1"/>
    </source>
</evidence>
<evidence type="ECO:0000313" key="11">
    <source>
        <dbReference type="Proteomes" id="UP001348817"/>
    </source>
</evidence>